<gene>
    <name evidence="28" type="ORF">DSCO28_12860</name>
</gene>
<evidence type="ECO:0000259" key="26">
    <source>
        <dbReference type="PROSITE" id="PS50112"/>
    </source>
</evidence>
<evidence type="ECO:0000259" key="27">
    <source>
        <dbReference type="PROSITE" id="PS50885"/>
    </source>
</evidence>
<keyword evidence="7" id="KW-1003">Cell membrane</keyword>
<dbReference type="GO" id="GO:0005886">
    <property type="term" value="C:plasma membrane"/>
    <property type="evidence" value="ECO:0007669"/>
    <property type="project" value="UniProtKB-SubCell"/>
</dbReference>
<dbReference type="CDD" id="cd00130">
    <property type="entry name" value="PAS"/>
    <property type="match status" value="1"/>
</dbReference>
<name>A0A5K7ZPB5_9BACT</name>
<dbReference type="SUPFAM" id="SSF55785">
    <property type="entry name" value="PYP-like sensor domain (PAS domain)"/>
    <property type="match status" value="1"/>
</dbReference>
<feature type="domain" description="Histidine kinase" evidence="25">
    <location>
        <begin position="639"/>
        <end position="726"/>
    </location>
</feature>
<evidence type="ECO:0000256" key="6">
    <source>
        <dbReference type="ARBA" id="ARBA00017322"/>
    </source>
</evidence>
<sequence>MLNKIRIRHKLLISYSVVLILSISIGSAFIYMVVRDKITAQLERELNNNTTAILNMVKTAAAVSIKNHLRAVAEKNLEIIRYFYDQTQNGRLTPAKARQMAAHVLSAQTIGDSGYIYCMDSVGRVKVHPQSALLGTNVADFAFVREQLARKIGYIEYNWKNPGETAARPKALYMVYFAPWDWIVSASTYRNEFNSLVNVRDFERSVLEPRFGETGYAFVINGSGRILIHPKLQGVNLFEARDLPDKYLKEMQRRKSGKIVYPWKNPGESRARMKMVIFNHIPEYDWIVASSSYLDEFYDPLRTIRNLIIATAIMTFMLVLPISFRIGASITDPLKKLMHHFDRMIAGDFSARMVSGSRDEIGQLATYYNRFADEIERYRDNLEKQMDRRRSVEAALRESEARYRSVMEAAPDPIVIYDPVGLVTYFNPAFTRIFGWSLDECLGKKMDHFVPAENWKETNRMIAAVLSGETISSIPTRRYTRNRAVVDVSISGATYLDRHGKLAGSVIILRDVTHSQKLQNQVMEIGDRVRRRIGQDLHDDLAPHLIGIQGLGAVLVENLREETSTSLPLAGKIVDLIAAAIDKARSLARGLCPVHLVAHGLLVALADIARQTEATSKIACRFDGDETVVMTDNTVAMHLYYIAREAVQNAVKHAQADHIAILLAQKGEHIHLRVIDNGKGIPEKSDATGIGLQIMQYRASIIGAVFQITSNPGTGTTVHVFLKASAPHSREHGKSNHGTPTEKKNSDR</sequence>
<evidence type="ECO:0000256" key="14">
    <source>
        <dbReference type="ARBA" id="ARBA00022777"/>
    </source>
</evidence>
<dbReference type="InterPro" id="IPR036890">
    <property type="entry name" value="HATPase_C_sf"/>
</dbReference>
<keyword evidence="12 24" id="KW-0812">Transmembrane</keyword>
<evidence type="ECO:0000256" key="16">
    <source>
        <dbReference type="ARBA" id="ARBA00023004"/>
    </source>
</evidence>
<dbReference type="PANTHER" id="PTHR24421">
    <property type="entry name" value="NITRATE/NITRITE SENSOR PROTEIN NARX-RELATED"/>
    <property type="match status" value="1"/>
</dbReference>
<dbReference type="InterPro" id="IPR004010">
    <property type="entry name" value="Double_Cache_2"/>
</dbReference>
<evidence type="ECO:0000256" key="20">
    <source>
        <dbReference type="ARBA" id="ARBA00024827"/>
    </source>
</evidence>
<proteinExistence type="predicted"/>
<dbReference type="GO" id="GO:0006355">
    <property type="term" value="P:regulation of DNA-templated transcription"/>
    <property type="evidence" value="ECO:0007669"/>
    <property type="project" value="InterPro"/>
</dbReference>
<dbReference type="SMART" id="SM00387">
    <property type="entry name" value="HATPase_c"/>
    <property type="match status" value="1"/>
</dbReference>
<evidence type="ECO:0000256" key="22">
    <source>
        <dbReference type="SAM" id="Coils"/>
    </source>
</evidence>
<evidence type="ECO:0000256" key="18">
    <source>
        <dbReference type="ARBA" id="ARBA00023014"/>
    </source>
</evidence>
<dbReference type="EMBL" id="AP021876">
    <property type="protein sequence ID" value="BBO80720.1"/>
    <property type="molecule type" value="Genomic_DNA"/>
</dbReference>
<dbReference type="PRINTS" id="PR00344">
    <property type="entry name" value="BCTRLSENSOR"/>
</dbReference>
<feature type="domain" description="PAS" evidence="26">
    <location>
        <begin position="399"/>
        <end position="469"/>
    </location>
</feature>
<dbReference type="KEGG" id="dov:DSCO28_12860"/>
<dbReference type="GO" id="GO:0046872">
    <property type="term" value="F:metal ion binding"/>
    <property type="evidence" value="ECO:0007669"/>
    <property type="project" value="UniProtKB-KW"/>
</dbReference>
<dbReference type="SMART" id="SM00304">
    <property type="entry name" value="HAMP"/>
    <property type="match status" value="1"/>
</dbReference>
<dbReference type="GO" id="GO:0005737">
    <property type="term" value="C:cytoplasm"/>
    <property type="evidence" value="ECO:0007669"/>
    <property type="project" value="UniProtKB-SubCell"/>
</dbReference>
<evidence type="ECO:0000256" key="4">
    <source>
        <dbReference type="ARBA" id="ARBA00004651"/>
    </source>
</evidence>
<evidence type="ECO:0000256" key="15">
    <source>
        <dbReference type="ARBA" id="ARBA00022989"/>
    </source>
</evidence>
<keyword evidence="17" id="KW-0902">Two-component regulatory system</keyword>
<comment type="catalytic activity">
    <reaction evidence="1">
        <text>ATP + protein L-histidine = ADP + protein N-phospho-L-histidine.</text>
        <dbReference type="EC" id="2.7.13.3"/>
    </reaction>
</comment>
<evidence type="ECO:0000256" key="2">
    <source>
        <dbReference type="ARBA" id="ARBA00001966"/>
    </source>
</evidence>
<evidence type="ECO:0000256" key="7">
    <source>
        <dbReference type="ARBA" id="ARBA00022475"/>
    </source>
</evidence>
<evidence type="ECO:0000256" key="13">
    <source>
        <dbReference type="ARBA" id="ARBA00022723"/>
    </source>
</evidence>
<dbReference type="GO" id="GO:0046983">
    <property type="term" value="F:protein dimerization activity"/>
    <property type="evidence" value="ECO:0007669"/>
    <property type="project" value="InterPro"/>
</dbReference>
<dbReference type="InterPro" id="IPR000014">
    <property type="entry name" value="PAS"/>
</dbReference>
<comment type="cofactor">
    <cofactor evidence="2">
        <name>[4Fe-4S] cluster</name>
        <dbReference type="ChEBI" id="CHEBI:49883"/>
    </cofactor>
</comment>
<dbReference type="GO" id="GO:0000155">
    <property type="term" value="F:phosphorelay sensor kinase activity"/>
    <property type="evidence" value="ECO:0007669"/>
    <property type="project" value="InterPro"/>
</dbReference>
<dbReference type="RefSeq" id="WP_173179114.1">
    <property type="nucleotide sequence ID" value="NZ_AP021876.1"/>
</dbReference>
<dbReference type="Gene3D" id="3.30.565.10">
    <property type="entry name" value="Histidine kinase-like ATPase, C-terminal domain"/>
    <property type="match status" value="1"/>
</dbReference>
<evidence type="ECO:0000256" key="12">
    <source>
        <dbReference type="ARBA" id="ARBA00022692"/>
    </source>
</evidence>
<evidence type="ECO:0000313" key="29">
    <source>
        <dbReference type="Proteomes" id="UP000425960"/>
    </source>
</evidence>
<comment type="subcellular location">
    <subcellularLocation>
        <location evidence="4">Cell membrane</location>
        <topology evidence="4">Multi-pass membrane protein</topology>
    </subcellularLocation>
    <subcellularLocation>
        <location evidence="3">Cytoplasm</location>
    </subcellularLocation>
</comment>
<keyword evidence="16" id="KW-0408">Iron</keyword>
<dbReference type="SUPFAM" id="SSF55874">
    <property type="entry name" value="ATPase domain of HSP90 chaperone/DNA topoisomerase II/histidine kinase"/>
    <property type="match status" value="1"/>
</dbReference>
<keyword evidence="18" id="KW-0411">Iron-sulfur</keyword>
<feature type="compositionally biased region" description="Basic and acidic residues" evidence="23">
    <location>
        <begin position="728"/>
        <end position="748"/>
    </location>
</feature>
<evidence type="ECO:0000256" key="19">
    <source>
        <dbReference type="ARBA" id="ARBA00023136"/>
    </source>
</evidence>
<keyword evidence="14" id="KW-0418">Kinase</keyword>
<keyword evidence="19 24" id="KW-0472">Membrane</keyword>
<dbReference type="SMART" id="SM00091">
    <property type="entry name" value="PAS"/>
    <property type="match status" value="1"/>
</dbReference>
<dbReference type="Pfam" id="PF07730">
    <property type="entry name" value="HisKA_3"/>
    <property type="match status" value="1"/>
</dbReference>
<accession>A0A5K7ZPB5</accession>
<dbReference type="NCBIfam" id="TIGR00229">
    <property type="entry name" value="sensory_box"/>
    <property type="match status" value="1"/>
</dbReference>
<evidence type="ECO:0000259" key="25">
    <source>
        <dbReference type="PROSITE" id="PS50109"/>
    </source>
</evidence>
<evidence type="ECO:0000256" key="9">
    <source>
        <dbReference type="ARBA" id="ARBA00022490"/>
    </source>
</evidence>
<dbReference type="InterPro" id="IPR005467">
    <property type="entry name" value="His_kinase_dom"/>
</dbReference>
<feature type="coiled-coil region" evidence="22">
    <location>
        <begin position="368"/>
        <end position="402"/>
    </location>
</feature>
<dbReference type="InterPro" id="IPR013767">
    <property type="entry name" value="PAS_fold"/>
</dbReference>
<keyword evidence="11" id="KW-0808">Transferase</keyword>
<evidence type="ECO:0000256" key="23">
    <source>
        <dbReference type="SAM" id="MobiDB-lite"/>
    </source>
</evidence>
<organism evidence="28 29">
    <name type="scientific">Desulfosarcina ovata subsp. sediminis</name>
    <dbReference type="NCBI Taxonomy" id="885957"/>
    <lineage>
        <taxon>Bacteria</taxon>
        <taxon>Pseudomonadati</taxon>
        <taxon>Thermodesulfobacteriota</taxon>
        <taxon>Desulfobacteria</taxon>
        <taxon>Desulfobacterales</taxon>
        <taxon>Desulfosarcinaceae</taxon>
        <taxon>Desulfosarcina</taxon>
    </lineage>
</organism>
<dbReference type="Pfam" id="PF02518">
    <property type="entry name" value="HATPase_c"/>
    <property type="match status" value="1"/>
</dbReference>
<dbReference type="Pfam" id="PF00672">
    <property type="entry name" value="HAMP"/>
    <property type="match status" value="1"/>
</dbReference>
<feature type="transmembrane region" description="Helical" evidence="24">
    <location>
        <begin position="12"/>
        <end position="34"/>
    </location>
</feature>
<keyword evidence="8" id="KW-0004">4Fe-4S</keyword>
<evidence type="ECO:0000256" key="10">
    <source>
        <dbReference type="ARBA" id="ARBA00022553"/>
    </source>
</evidence>
<evidence type="ECO:0000256" key="5">
    <source>
        <dbReference type="ARBA" id="ARBA00012438"/>
    </source>
</evidence>
<dbReference type="CDD" id="cd06225">
    <property type="entry name" value="HAMP"/>
    <property type="match status" value="1"/>
</dbReference>
<dbReference type="InterPro" id="IPR035965">
    <property type="entry name" value="PAS-like_dom_sf"/>
</dbReference>
<keyword evidence="15 24" id="KW-1133">Transmembrane helix</keyword>
<dbReference type="Pfam" id="PF08269">
    <property type="entry name" value="dCache_2"/>
    <property type="match status" value="1"/>
</dbReference>
<feature type="domain" description="HAMP" evidence="27">
    <location>
        <begin position="328"/>
        <end position="380"/>
    </location>
</feature>
<dbReference type="AlphaFoldDB" id="A0A5K7ZPB5"/>
<dbReference type="CDD" id="cd16917">
    <property type="entry name" value="HATPase_UhpB-NarQ-NarX-like"/>
    <property type="match status" value="1"/>
</dbReference>
<dbReference type="GO" id="GO:0051539">
    <property type="term" value="F:4 iron, 4 sulfur cluster binding"/>
    <property type="evidence" value="ECO:0007669"/>
    <property type="project" value="UniProtKB-KW"/>
</dbReference>
<dbReference type="SMART" id="SM01049">
    <property type="entry name" value="Cache_2"/>
    <property type="match status" value="1"/>
</dbReference>
<dbReference type="PROSITE" id="PS50885">
    <property type="entry name" value="HAMP"/>
    <property type="match status" value="1"/>
</dbReference>
<dbReference type="InterPro" id="IPR033480">
    <property type="entry name" value="sCache_2"/>
</dbReference>
<comment type="function">
    <text evidence="20">Member of the two-component regulatory system NreB/NreC involved in the control of dissimilatory nitrate/nitrite reduction in response to oxygen. NreB functions as a direct oxygen sensor histidine kinase which is autophosphorylated, in the absence of oxygen, probably at the conserved histidine residue, and transfers its phosphate group probably to a conserved aspartate residue of NreC. NreB/NreC activates the expression of the nitrate (narGHJI) and nitrite (nir) reductase operons, as well as the putative nitrate transporter gene narT.</text>
</comment>
<evidence type="ECO:0000256" key="3">
    <source>
        <dbReference type="ARBA" id="ARBA00004496"/>
    </source>
</evidence>
<dbReference type="Proteomes" id="UP000425960">
    <property type="component" value="Chromosome"/>
</dbReference>
<dbReference type="PROSITE" id="PS50112">
    <property type="entry name" value="PAS"/>
    <property type="match status" value="1"/>
</dbReference>
<feature type="region of interest" description="Disordered" evidence="23">
    <location>
        <begin position="725"/>
        <end position="748"/>
    </location>
</feature>
<dbReference type="InterPro" id="IPR011712">
    <property type="entry name" value="Sig_transdc_His_kin_sub3_dim/P"/>
</dbReference>
<evidence type="ECO:0000256" key="24">
    <source>
        <dbReference type="SAM" id="Phobius"/>
    </source>
</evidence>
<dbReference type="InterPro" id="IPR003594">
    <property type="entry name" value="HATPase_dom"/>
</dbReference>
<dbReference type="EC" id="2.7.13.3" evidence="5"/>
<evidence type="ECO:0000256" key="8">
    <source>
        <dbReference type="ARBA" id="ARBA00022485"/>
    </source>
</evidence>
<keyword evidence="9" id="KW-0963">Cytoplasm</keyword>
<keyword evidence="22" id="KW-0175">Coiled coil</keyword>
<dbReference type="CDD" id="cd12912">
    <property type="entry name" value="PDC2_MCP_like"/>
    <property type="match status" value="2"/>
</dbReference>
<protein>
    <recommendedName>
        <fullName evidence="6">Oxygen sensor histidine kinase NreB</fullName>
        <ecNumber evidence="5">2.7.13.3</ecNumber>
    </recommendedName>
    <alternativeName>
        <fullName evidence="21">Nitrogen regulation protein B</fullName>
    </alternativeName>
</protein>
<dbReference type="InterPro" id="IPR003660">
    <property type="entry name" value="HAMP_dom"/>
</dbReference>
<dbReference type="InterPro" id="IPR050482">
    <property type="entry name" value="Sensor_HK_TwoCompSys"/>
</dbReference>
<dbReference type="PROSITE" id="PS50109">
    <property type="entry name" value="HIS_KIN"/>
    <property type="match status" value="1"/>
</dbReference>
<evidence type="ECO:0000256" key="1">
    <source>
        <dbReference type="ARBA" id="ARBA00000085"/>
    </source>
</evidence>
<evidence type="ECO:0000256" key="17">
    <source>
        <dbReference type="ARBA" id="ARBA00023012"/>
    </source>
</evidence>
<keyword evidence="13" id="KW-0479">Metal-binding</keyword>
<keyword evidence="10" id="KW-0597">Phosphoprotein</keyword>
<evidence type="ECO:0000256" key="21">
    <source>
        <dbReference type="ARBA" id="ARBA00030800"/>
    </source>
</evidence>
<dbReference type="SUPFAM" id="SSF158472">
    <property type="entry name" value="HAMP domain-like"/>
    <property type="match status" value="1"/>
</dbReference>
<reference evidence="28 29" key="1">
    <citation type="submission" date="2019-11" db="EMBL/GenBank/DDBJ databases">
        <title>Comparative genomics of hydrocarbon-degrading Desulfosarcina strains.</title>
        <authorList>
            <person name="Watanabe M."/>
            <person name="Kojima H."/>
            <person name="Fukui M."/>
        </authorList>
    </citation>
    <scope>NUCLEOTIDE SEQUENCE [LARGE SCALE GENOMIC DNA]</scope>
    <source>
        <strain evidence="28 29">28bB2T</strain>
    </source>
</reference>
<evidence type="ECO:0000313" key="28">
    <source>
        <dbReference type="EMBL" id="BBO80720.1"/>
    </source>
</evidence>
<evidence type="ECO:0000256" key="11">
    <source>
        <dbReference type="ARBA" id="ARBA00022679"/>
    </source>
</evidence>
<dbReference type="InterPro" id="IPR004358">
    <property type="entry name" value="Sig_transdc_His_kin-like_C"/>
</dbReference>
<dbReference type="Pfam" id="PF00989">
    <property type="entry name" value="PAS"/>
    <property type="match status" value="1"/>
</dbReference>
<dbReference type="Gene3D" id="6.10.340.10">
    <property type="match status" value="1"/>
</dbReference>
<dbReference type="Gene3D" id="3.30.450.20">
    <property type="entry name" value="PAS domain"/>
    <property type="match status" value="3"/>
</dbReference>